<evidence type="ECO:0000313" key="8">
    <source>
        <dbReference type="Proteomes" id="UP000214365"/>
    </source>
</evidence>
<dbReference type="InterPro" id="IPR011701">
    <property type="entry name" value="MFS"/>
</dbReference>
<comment type="caution">
    <text evidence="7">The sequence shown here is derived from an EMBL/GenBank/DDBJ whole genome shotgun (WGS) entry which is preliminary data.</text>
</comment>
<evidence type="ECO:0000313" key="7">
    <source>
        <dbReference type="EMBL" id="OKL57042.1"/>
    </source>
</evidence>
<evidence type="ECO:0000256" key="6">
    <source>
        <dbReference type="SAM" id="Phobius"/>
    </source>
</evidence>
<dbReference type="EMBL" id="LFMY01000012">
    <property type="protein sequence ID" value="OKL57042.1"/>
    <property type="molecule type" value="Genomic_DNA"/>
</dbReference>
<keyword evidence="4 6" id="KW-1133">Transmembrane helix</keyword>
<feature type="transmembrane region" description="Helical" evidence="6">
    <location>
        <begin position="142"/>
        <end position="163"/>
    </location>
</feature>
<keyword evidence="2" id="KW-0813">Transport</keyword>
<dbReference type="STRING" id="1441469.A0A225A8Q4"/>
<evidence type="ECO:0000256" key="4">
    <source>
        <dbReference type="ARBA" id="ARBA00022989"/>
    </source>
</evidence>
<evidence type="ECO:0008006" key="9">
    <source>
        <dbReference type="Google" id="ProtNLM"/>
    </source>
</evidence>
<dbReference type="PANTHER" id="PTHR43791:SF103">
    <property type="entry name" value="MAJOR FACILITATOR SUPERFAMILY (MFS) PROFILE DOMAIN-CONTAINING PROTEIN-RELATED"/>
    <property type="match status" value="1"/>
</dbReference>
<dbReference type="GO" id="GO:0016020">
    <property type="term" value="C:membrane"/>
    <property type="evidence" value="ECO:0007669"/>
    <property type="project" value="UniProtKB-SubCell"/>
</dbReference>
<evidence type="ECO:0000256" key="3">
    <source>
        <dbReference type="ARBA" id="ARBA00022692"/>
    </source>
</evidence>
<accession>A0A225A8Q4</accession>
<dbReference type="GO" id="GO:0022857">
    <property type="term" value="F:transmembrane transporter activity"/>
    <property type="evidence" value="ECO:0007669"/>
    <property type="project" value="InterPro"/>
</dbReference>
<protein>
    <recommendedName>
        <fullName evidence="9">Major facilitator superfamily (MFS) profile domain-containing protein</fullName>
    </recommendedName>
</protein>
<gene>
    <name evidence="7" type="ORF">UA08_07357</name>
</gene>
<feature type="transmembrane region" description="Helical" evidence="6">
    <location>
        <begin position="386"/>
        <end position="406"/>
    </location>
</feature>
<keyword evidence="3 6" id="KW-0812">Transmembrane</keyword>
<name>A0A225A8Q4_TALAT</name>
<feature type="transmembrane region" description="Helical" evidence="6">
    <location>
        <begin position="224"/>
        <end position="244"/>
    </location>
</feature>
<dbReference type="PANTHER" id="PTHR43791">
    <property type="entry name" value="PERMEASE-RELATED"/>
    <property type="match status" value="1"/>
</dbReference>
<dbReference type="Pfam" id="PF07690">
    <property type="entry name" value="MFS_1"/>
    <property type="match status" value="1"/>
</dbReference>
<evidence type="ECO:0000256" key="2">
    <source>
        <dbReference type="ARBA" id="ARBA00022448"/>
    </source>
</evidence>
<organism evidence="7 8">
    <name type="scientific">Talaromyces atroroseus</name>
    <dbReference type="NCBI Taxonomy" id="1441469"/>
    <lineage>
        <taxon>Eukaryota</taxon>
        <taxon>Fungi</taxon>
        <taxon>Dikarya</taxon>
        <taxon>Ascomycota</taxon>
        <taxon>Pezizomycotina</taxon>
        <taxon>Eurotiomycetes</taxon>
        <taxon>Eurotiomycetidae</taxon>
        <taxon>Eurotiales</taxon>
        <taxon>Trichocomaceae</taxon>
        <taxon>Talaromyces</taxon>
        <taxon>Talaromyces sect. Trachyspermi</taxon>
    </lineage>
</organism>
<feature type="transmembrane region" description="Helical" evidence="6">
    <location>
        <begin position="286"/>
        <end position="305"/>
    </location>
</feature>
<sequence length="427" mass="46969">MSAIIEQGKMELEIVQQHKDVAVGTVTESLSPEEDRRILRKIDLCLLPVMTISYVFQFLDKSALANTAVLKLRQDLHLSGGDYSWASAIYYFGYLVASYPAGALMVRWKVGKIITASICAWGVMLMLTSVCVNAGGLLAVRFILGICEAPVAPGLTIIISMWYKRSEQPLRHAAWFLGNTFAGIVGGLLAYAIGHIETIPSWKVCMTRDRLSHLDRSNHSSMKAVFLIFGGVTVAWSFCALFLLPDVPTKSWFLGPADRLKAIARVEENLTGVKNDHFKWHQCREALLDVKTWLVFIIQLASNIPNGGLTSFGTIVTNGLGFGELRTLLVGVTSYAFQLFFVLLATGGSSYFRNTRTFWMIFNFAVSVVGVALVRQLPEDLKWPRFIGQCLAGTFTANFPLIMSLISGNFGGFTKKASVSAVVSVSP</sequence>
<feature type="transmembrane region" description="Helical" evidence="6">
    <location>
        <begin position="325"/>
        <end position="345"/>
    </location>
</feature>
<dbReference type="SUPFAM" id="SSF103473">
    <property type="entry name" value="MFS general substrate transporter"/>
    <property type="match status" value="1"/>
</dbReference>
<feature type="transmembrane region" description="Helical" evidence="6">
    <location>
        <begin position="42"/>
        <end position="59"/>
    </location>
</feature>
<dbReference type="GeneID" id="31007113"/>
<dbReference type="RefSeq" id="XP_020117163.1">
    <property type="nucleotide sequence ID" value="XM_020262638.1"/>
</dbReference>
<dbReference type="InterPro" id="IPR036259">
    <property type="entry name" value="MFS_trans_sf"/>
</dbReference>
<keyword evidence="8" id="KW-1185">Reference proteome</keyword>
<proteinExistence type="predicted"/>
<reference evidence="7 8" key="1">
    <citation type="submission" date="2015-06" db="EMBL/GenBank/DDBJ databases">
        <title>Talaromyces atroroseus IBT 11181 draft genome.</title>
        <authorList>
            <person name="Rasmussen K.B."/>
            <person name="Rasmussen S."/>
            <person name="Petersen B."/>
            <person name="Sicheritz-Ponten T."/>
            <person name="Mortensen U.H."/>
            <person name="Thrane U."/>
        </authorList>
    </citation>
    <scope>NUCLEOTIDE SEQUENCE [LARGE SCALE GENOMIC DNA]</scope>
    <source>
        <strain evidence="7 8">IBT 11181</strain>
    </source>
</reference>
<comment type="subcellular location">
    <subcellularLocation>
        <location evidence="1">Membrane</location>
        <topology evidence="1">Multi-pass membrane protein</topology>
    </subcellularLocation>
</comment>
<dbReference type="Proteomes" id="UP000214365">
    <property type="component" value="Unassembled WGS sequence"/>
</dbReference>
<feature type="transmembrane region" description="Helical" evidence="6">
    <location>
        <begin position="113"/>
        <end position="136"/>
    </location>
</feature>
<feature type="transmembrane region" description="Helical" evidence="6">
    <location>
        <begin position="357"/>
        <end position="374"/>
    </location>
</feature>
<evidence type="ECO:0000256" key="1">
    <source>
        <dbReference type="ARBA" id="ARBA00004141"/>
    </source>
</evidence>
<dbReference type="OrthoDB" id="6730379at2759"/>
<feature type="transmembrane region" description="Helical" evidence="6">
    <location>
        <begin position="88"/>
        <end position="106"/>
    </location>
</feature>
<feature type="transmembrane region" description="Helical" evidence="6">
    <location>
        <begin position="175"/>
        <end position="194"/>
    </location>
</feature>
<keyword evidence="5 6" id="KW-0472">Membrane</keyword>
<dbReference type="Gene3D" id="1.20.1250.20">
    <property type="entry name" value="MFS general substrate transporter like domains"/>
    <property type="match status" value="1"/>
</dbReference>
<evidence type="ECO:0000256" key="5">
    <source>
        <dbReference type="ARBA" id="ARBA00023136"/>
    </source>
</evidence>
<dbReference type="AlphaFoldDB" id="A0A225A8Q4"/>